<dbReference type="GO" id="GO:0030036">
    <property type="term" value="P:actin cytoskeleton organization"/>
    <property type="evidence" value="ECO:0007669"/>
    <property type="project" value="InterPro"/>
</dbReference>
<evidence type="ECO:0000256" key="2">
    <source>
        <dbReference type="ARBA" id="ARBA00010058"/>
    </source>
</evidence>
<protein>
    <recommendedName>
        <fullName evidence="5">Profilin</fullName>
    </recommendedName>
</protein>
<dbReference type="SMART" id="SM00392">
    <property type="entry name" value="PROF"/>
    <property type="match status" value="1"/>
</dbReference>
<accession>H3BAP9</accession>
<evidence type="ECO:0000313" key="7">
    <source>
        <dbReference type="Proteomes" id="UP000008672"/>
    </source>
</evidence>
<keyword evidence="4" id="KW-0206">Cytoskeleton</keyword>
<dbReference type="InterPro" id="IPR005455">
    <property type="entry name" value="PFN_euk"/>
</dbReference>
<dbReference type="GO" id="GO:0003779">
    <property type="term" value="F:actin binding"/>
    <property type="evidence" value="ECO:0007669"/>
    <property type="project" value="UniProtKB-KW"/>
</dbReference>
<dbReference type="Proteomes" id="UP000008672">
    <property type="component" value="Unassembled WGS sequence"/>
</dbReference>
<evidence type="ECO:0000313" key="6">
    <source>
        <dbReference type="Ensembl" id="ENSLACP00000018970.1"/>
    </source>
</evidence>
<dbReference type="InterPro" id="IPR005454">
    <property type="entry name" value="Profilin1/2/3_vertebrate"/>
</dbReference>
<evidence type="ECO:0000256" key="5">
    <source>
        <dbReference type="RuleBase" id="RU003909"/>
    </source>
</evidence>
<keyword evidence="3" id="KW-0963">Cytoplasm</keyword>
<dbReference type="GeneTree" id="ENSGT00940000153664"/>
<dbReference type="STRING" id="7897.ENSLACP00000018970"/>
<dbReference type="GO" id="GO:0005737">
    <property type="term" value="C:cytoplasm"/>
    <property type="evidence" value="ECO:0007669"/>
    <property type="project" value="TreeGrafter"/>
</dbReference>
<comment type="similarity">
    <text evidence="2 5">Belongs to the profilin family.</text>
</comment>
<reference evidence="6" key="2">
    <citation type="submission" date="2025-08" db="UniProtKB">
        <authorList>
            <consortium name="Ensembl"/>
        </authorList>
    </citation>
    <scope>IDENTIFICATION</scope>
</reference>
<dbReference type="SUPFAM" id="SSF55770">
    <property type="entry name" value="Profilin (actin-binding protein)"/>
    <property type="match status" value="1"/>
</dbReference>
<dbReference type="EMBL" id="AFYH01063678">
    <property type="status" value="NOT_ANNOTATED_CDS"/>
    <property type="molecule type" value="Genomic_DNA"/>
</dbReference>
<dbReference type="InterPro" id="IPR048278">
    <property type="entry name" value="PFN"/>
</dbReference>
<evidence type="ECO:0000256" key="3">
    <source>
        <dbReference type="ARBA" id="ARBA00022490"/>
    </source>
</evidence>
<dbReference type="InterPro" id="IPR036140">
    <property type="entry name" value="PFN_sf"/>
</dbReference>
<name>H3BAP9_LATCH</name>
<proteinExistence type="inferred from homology"/>
<dbReference type="HOGENOM" id="CLU_123405_1_0_1"/>
<dbReference type="InParanoid" id="H3BAP9"/>
<evidence type="ECO:0000256" key="1">
    <source>
        <dbReference type="ARBA" id="ARBA00004245"/>
    </source>
</evidence>
<comment type="subcellular location">
    <subcellularLocation>
        <location evidence="1">Cytoplasm</location>
        <location evidence="1">Cytoskeleton</location>
    </subcellularLocation>
</comment>
<dbReference type="Pfam" id="PF00235">
    <property type="entry name" value="Profilin"/>
    <property type="match status" value="1"/>
</dbReference>
<dbReference type="OMA" id="IHQHMAH"/>
<dbReference type="Gene3D" id="3.30.450.30">
    <property type="entry name" value="Dynein light chain 2a, cytoplasmic"/>
    <property type="match status" value="1"/>
</dbReference>
<sequence length="140" mass="15485">MSSWQAYITCLLEDGLCRDAAVVAISPRQILAARKGGLLEQMTAEEIDTILGPDRRSFFTQGLTIGGKRCSVIRDNLLTKGDHTMDIRIKWVDKDNPGYSLALAKANRVFIIIQGKRGIHGGTLNKKAFQMADYIRNTGC</sequence>
<dbReference type="eggNOG" id="KOG1755">
    <property type="taxonomic scope" value="Eukaryota"/>
</dbReference>
<dbReference type="Ensembl" id="ENSLACT00000019103.1">
    <property type="protein sequence ID" value="ENSLACP00000018970.1"/>
    <property type="gene ID" value="ENSLACG00000016690.1"/>
</dbReference>
<evidence type="ECO:0000256" key="4">
    <source>
        <dbReference type="ARBA" id="ARBA00023212"/>
    </source>
</evidence>
<dbReference type="PRINTS" id="PR01639">
    <property type="entry name" value="PROFILINMAML"/>
</dbReference>
<organism evidence="6 7">
    <name type="scientific">Latimeria chalumnae</name>
    <name type="common">Coelacanth</name>
    <dbReference type="NCBI Taxonomy" id="7897"/>
    <lineage>
        <taxon>Eukaryota</taxon>
        <taxon>Metazoa</taxon>
        <taxon>Chordata</taxon>
        <taxon>Craniata</taxon>
        <taxon>Vertebrata</taxon>
        <taxon>Euteleostomi</taxon>
        <taxon>Coelacanthiformes</taxon>
        <taxon>Coelacanthidae</taxon>
        <taxon>Latimeria</taxon>
    </lineage>
</organism>
<reference evidence="6" key="3">
    <citation type="submission" date="2025-09" db="UniProtKB">
        <authorList>
            <consortium name="Ensembl"/>
        </authorList>
    </citation>
    <scope>IDENTIFICATION</scope>
</reference>
<reference evidence="7" key="1">
    <citation type="submission" date="2011-08" db="EMBL/GenBank/DDBJ databases">
        <title>The draft genome of Latimeria chalumnae.</title>
        <authorList>
            <person name="Di Palma F."/>
            <person name="Alfoldi J."/>
            <person name="Johnson J."/>
            <person name="Berlin A."/>
            <person name="Gnerre S."/>
            <person name="Jaffe D."/>
            <person name="MacCallum I."/>
            <person name="Young S."/>
            <person name="Walker B.J."/>
            <person name="Lander E."/>
            <person name="Lindblad-Toh K."/>
        </authorList>
    </citation>
    <scope>NUCLEOTIDE SEQUENCE [LARGE SCALE GENOMIC DNA]</scope>
    <source>
        <strain evidence="7">Wild caught</strain>
    </source>
</reference>
<dbReference type="GO" id="GO:0030833">
    <property type="term" value="P:regulation of actin filament polymerization"/>
    <property type="evidence" value="ECO:0007669"/>
    <property type="project" value="TreeGrafter"/>
</dbReference>
<keyword evidence="7" id="KW-1185">Reference proteome</keyword>
<keyword evidence="5" id="KW-0009">Actin-binding</keyword>
<dbReference type="GO" id="GO:0032233">
    <property type="term" value="P:positive regulation of actin filament bundle assembly"/>
    <property type="evidence" value="ECO:0007669"/>
    <property type="project" value="TreeGrafter"/>
</dbReference>
<dbReference type="PANTHER" id="PTHR13936:SF5">
    <property type="entry name" value="PROFILIN"/>
    <property type="match status" value="1"/>
</dbReference>
<dbReference type="PANTHER" id="PTHR13936">
    <property type="entry name" value="PROFILIN"/>
    <property type="match status" value="1"/>
</dbReference>
<dbReference type="GO" id="GO:0005856">
    <property type="term" value="C:cytoskeleton"/>
    <property type="evidence" value="ECO:0007669"/>
    <property type="project" value="UniProtKB-SubCell"/>
</dbReference>
<dbReference type="AlphaFoldDB" id="H3BAP9"/>